<dbReference type="RefSeq" id="XP_049124707.1">
    <property type="nucleotide sequence ID" value="XM_049268750.1"/>
</dbReference>
<sequence>MAPRAGFNTDQIKDKARKDLLYLLEAVRGKKNLILERSLAGPIGTIVKVATLQEYGVDKFFFLENKNADTSQRNVIFIARGESALPTMRTREAFCKWQPRDLTLSRLGLVIRVPG</sequence>
<dbReference type="AlphaFoldDB" id="A0AA37LDQ8"/>
<accession>A0AA37LDQ8</accession>
<proteinExistence type="predicted"/>
<gene>
    <name evidence="1" type="ORF">ColSpa_02538</name>
</gene>
<dbReference type="Proteomes" id="UP001055115">
    <property type="component" value="Unassembled WGS sequence"/>
</dbReference>
<dbReference type="Gene3D" id="3.40.50.2060">
    <property type="match status" value="1"/>
</dbReference>
<evidence type="ECO:0000313" key="2">
    <source>
        <dbReference type="Proteomes" id="UP001055115"/>
    </source>
</evidence>
<reference evidence="1 2" key="1">
    <citation type="submission" date="2022-03" db="EMBL/GenBank/DDBJ databases">
        <title>Genome data of Colletotrichum spp.</title>
        <authorList>
            <person name="Utami Y.D."/>
            <person name="Hiruma K."/>
        </authorList>
    </citation>
    <scope>NUCLEOTIDE SEQUENCE [LARGE SCALE GENOMIC DNA]</scope>
    <source>
        <strain evidence="1 2">MAFF 239500</strain>
    </source>
</reference>
<protein>
    <submittedName>
        <fullName evidence="1">Vacuolar protein sorting-associated protein 33A</fullName>
    </submittedName>
</protein>
<dbReference type="GeneID" id="73323340"/>
<dbReference type="SUPFAM" id="SSF56815">
    <property type="entry name" value="Sec1/munc18-like (SM) proteins"/>
    <property type="match status" value="1"/>
</dbReference>
<dbReference type="EMBL" id="BQXU01000004">
    <property type="protein sequence ID" value="GKT42357.1"/>
    <property type="molecule type" value="Genomic_DNA"/>
</dbReference>
<comment type="caution">
    <text evidence="1">The sequence shown here is derived from an EMBL/GenBank/DDBJ whole genome shotgun (WGS) entry which is preliminary data.</text>
</comment>
<dbReference type="InterPro" id="IPR036045">
    <property type="entry name" value="Sec1-like_sf"/>
</dbReference>
<evidence type="ECO:0000313" key="1">
    <source>
        <dbReference type="EMBL" id="GKT42357.1"/>
    </source>
</evidence>
<name>A0AA37LDQ8_9PEZI</name>
<dbReference type="InterPro" id="IPR043154">
    <property type="entry name" value="Sec-1-like_dom1"/>
</dbReference>
<keyword evidence="2" id="KW-1185">Reference proteome</keyword>
<organism evidence="1 2">
    <name type="scientific">Colletotrichum spaethianum</name>
    <dbReference type="NCBI Taxonomy" id="700344"/>
    <lineage>
        <taxon>Eukaryota</taxon>
        <taxon>Fungi</taxon>
        <taxon>Dikarya</taxon>
        <taxon>Ascomycota</taxon>
        <taxon>Pezizomycotina</taxon>
        <taxon>Sordariomycetes</taxon>
        <taxon>Hypocreomycetidae</taxon>
        <taxon>Glomerellales</taxon>
        <taxon>Glomerellaceae</taxon>
        <taxon>Colletotrichum</taxon>
        <taxon>Colletotrichum spaethianum species complex</taxon>
    </lineage>
</organism>